<organism evidence="5 6">
    <name type="scientific">Rubellicoccus peritrichatus</name>
    <dbReference type="NCBI Taxonomy" id="3080537"/>
    <lineage>
        <taxon>Bacteria</taxon>
        <taxon>Pseudomonadati</taxon>
        <taxon>Verrucomicrobiota</taxon>
        <taxon>Opitutia</taxon>
        <taxon>Puniceicoccales</taxon>
        <taxon>Cerasicoccaceae</taxon>
        <taxon>Rubellicoccus</taxon>
    </lineage>
</organism>
<dbReference type="EMBL" id="CP136920">
    <property type="protein sequence ID" value="WOO41413.1"/>
    <property type="molecule type" value="Genomic_DNA"/>
</dbReference>
<dbReference type="RefSeq" id="WP_317833897.1">
    <property type="nucleotide sequence ID" value="NZ_CP136920.1"/>
</dbReference>
<dbReference type="GO" id="GO:0022857">
    <property type="term" value="F:transmembrane transporter activity"/>
    <property type="evidence" value="ECO:0007669"/>
    <property type="project" value="InterPro"/>
</dbReference>
<feature type="transmembrane region" description="Helical" evidence="4">
    <location>
        <begin position="25"/>
        <end position="44"/>
    </location>
</feature>
<feature type="transmembrane region" description="Helical" evidence="4">
    <location>
        <begin position="87"/>
        <end position="120"/>
    </location>
</feature>
<accession>A0AAQ3LD78</accession>
<keyword evidence="6" id="KW-1185">Reference proteome</keyword>
<dbReference type="Gene3D" id="1.20.1250.20">
    <property type="entry name" value="MFS general substrate transporter like domains"/>
    <property type="match status" value="2"/>
</dbReference>
<feature type="transmembrane region" description="Helical" evidence="4">
    <location>
        <begin position="219"/>
        <end position="240"/>
    </location>
</feature>
<dbReference type="InterPro" id="IPR011701">
    <property type="entry name" value="MFS"/>
</dbReference>
<evidence type="ECO:0000256" key="1">
    <source>
        <dbReference type="ARBA" id="ARBA00022692"/>
    </source>
</evidence>
<sequence length="410" mass="45304">MGSETEQHSISEAGKQTYFYDRIRAPFHGIVEAGWITFGLLIAIRVFEAPDEWKAAISSAGFFGLLINGFTLALASKTGKKTTNLISFYQLLTGICLIASAFSATLAIFLVLFLFAHIIFAQQAPLMIQIYATNYSPKERGTKLSTVFIIVAIGGIIFSVGGGELLDRNLDLYQEVLIVMGVACLLNAYLVRKIPSKPLVKAETSSPFRNLSLMWKDRLFGMMLTAWMLLGFGNLMIMPLRVEYVANPIYGINLSNTEVAFLTFTLPSVLRILSTKIWGILFDRMHFIIWRMCVNACFIISVLIYFNTQSMLWLIVGAAFDGIGKGGGMLGWNLWVTKIAPPDKVSAYMSVHTGLTGLRGTLAPFIGYTLIMEASPQTTSFISTGLMIISIAIFAFLIRSSRFSEGGLKY</sequence>
<dbReference type="InterPro" id="IPR036259">
    <property type="entry name" value="MFS_trans_sf"/>
</dbReference>
<evidence type="ECO:0000256" key="3">
    <source>
        <dbReference type="ARBA" id="ARBA00023136"/>
    </source>
</evidence>
<feature type="transmembrane region" description="Helical" evidence="4">
    <location>
        <begin position="141"/>
        <end position="160"/>
    </location>
</feature>
<name>A0AAQ3LD78_9BACT</name>
<evidence type="ECO:0000256" key="4">
    <source>
        <dbReference type="SAM" id="Phobius"/>
    </source>
</evidence>
<dbReference type="Proteomes" id="UP001304300">
    <property type="component" value="Chromosome"/>
</dbReference>
<proteinExistence type="predicted"/>
<feature type="transmembrane region" description="Helical" evidence="4">
    <location>
        <begin position="172"/>
        <end position="191"/>
    </location>
</feature>
<feature type="transmembrane region" description="Helical" evidence="4">
    <location>
        <begin position="347"/>
        <end position="368"/>
    </location>
</feature>
<feature type="transmembrane region" description="Helical" evidence="4">
    <location>
        <begin position="260"/>
        <end position="281"/>
    </location>
</feature>
<dbReference type="PANTHER" id="PTHR23526">
    <property type="entry name" value="INTEGRAL MEMBRANE TRANSPORT PROTEIN-RELATED"/>
    <property type="match status" value="1"/>
</dbReference>
<dbReference type="SUPFAM" id="SSF103473">
    <property type="entry name" value="MFS general substrate transporter"/>
    <property type="match status" value="1"/>
</dbReference>
<evidence type="ECO:0000313" key="6">
    <source>
        <dbReference type="Proteomes" id="UP001304300"/>
    </source>
</evidence>
<dbReference type="Pfam" id="PF07690">
    <property type="entry name" value="MFS_1"/>
    <property type="match status" value="1"/>
</dbReference>
<gene>
    <name evidence="5" type="ORF">RZN69_22565</name>
</gene>
<keyword evidence="3 4" id="KW-0472">Membrane</keyword>
<keyword evidence="2 4" id="KW-1133">Transmembrane helix</keyword>
<evidence type="ECO:0000313" key="5">
    <source>
        <dbReference type="EMBL" id="WOO41413.1"/>
    </source>
</evidence>
<feature type="transmembrane region" description="Helical" evidence="4">
    <location>
        <begin position="288"/>
        <end position="306"/>
    </location>
</feature>
<dbReference type="AlphaFoldDB" id="A0AAQ3LD78"/>
<feature type="transmembrane region" description="Helical" evidence="4">
    <location>
        <begin position="56"/>
        <end position="75"/>
    </location>
</feature>
<keyword evidence="1 4" id="KW-0812">Transmembrane</keyword>
<feature type="transmembrane region" description="Helical" evidence="4">
    <location>
        <begin position="380"/>
        <end position="398"/>
    </location>
</feature>
<dbReference type="InterPro" id="IPR052528">
    <property type="entry name" value="Sugar_transport-like"/>
</dbReference>
<evidence type="ECO:0000256" key="2">
    <source>
        <dbReference type="ARBA" id="ARBA00022989"/>
    </source>
</evidence>
<reference evidence="5 6" key="1">
    <citation type="submission" date="2023-10" db="EMBL/GenBank/DDBJ databases">
        <title>Rubellicoccus peritrichatus gen. nov., sp. nov., isolated from an algae of coral reef tank.</title>
        <authorList>
            <person name="Luo J."/>
        </authorList>
    </citation>
    <scope>NUCLEOTIDE SEQUENCE [LARGE SCALE GENOMIC DNA]</scope>
    <source>
        <strain evidence="5 6">CR14</strain>
    </source>
</reference>
<protein>
    <submittedName>
        <fullName evidence="5">MFS transporter</fullName>
    </submittedName>
</protein>
<feature type="transmembrane region" description="Helical" evidence="4">
    <location>
        <begin position="312"/>
        <end position="335"/>
    </location>
</feature>
<dbReference type="PANTHER" id="PTHR23526:SF4">
    <property type="entry name" value="INTEGRAL MEMBRANE TRANSPORT PROTEIN"/>
    <property type="match status" value="1"/>
</dbReference>